<name>A0AAE0DE17_COLKA</name>
<accession>A0AAE0DE17</accession>
<gene>
    <name evidence="1" type="ORF">CKAH01_00031</name>
</gene>
<comment type="caution">
    <text evidence="1">The sequence shown here is derived from an EMBL/GenBank/DDBJ whole genome shotgun (WGS) entry which is preliminary data.</text>
</comment>
<evidence type="ECO:0000313" key="1">
    <source>
        <dbReference type="EMBL" id="KAK2780087.1"/>
    </source>
</evidence>
<organism evidence="1 2">
    <name type="scientific">Colletotrichum kahawae</name>
    <name type="common">Coffee berry disease fungus</name>
    <dbReference type="NCBI Taxonomy" id="34407"/>
    <lineage>
        <taxon>Eukaryota</taxon>
        <taxon>Fungi</taxon>
        <taxon>Dikarya</taxon>
        <taxon>Ascomycota</taxon>
        <taxon>Pezizomycotina</taxon>
        <taxon>Sordariomycetes</taxon>
        <taxon>Hypocreomycetidae</taxon>
        <taxon>Glomerellales</taxon>
        <taxon>Glomerellaceae</taxon>
        <taxon>Colletotrichum</taxon>
        <taxon>Colletotrichum gloeosporioides species complex</taxon>
    </lineage>
</organism>
<keyword evidence="2" id="KW-1185">Reference proteome</keyword>
<reference evidence="1" key="1">
    <citation type="submission" date="2023-02" db="EMBL/GenBank/DDBJ databases">
        <title>Colletotrichum kahawae CIFC_Que2 genome sequencing and assembly.</title>
        <authorList>
            <person name="Baroncelli R."/>
        </authorList>
    </citation>
    <scope>NUCLEOTIDE SEQUENCE</scope>
    <source>
        <strain evidence="1">CIFC_Que2</strain>
    </source>
</reference>
<dbReference type="Proteomes" id="UP001281614">
    <property type="component" value="Unassembled WGS sequence"/>
</dbReference>
<evidence type="ECO:0000313" key="2">
    <source>
        <dbReference type="Proteomes" id="UP001281614"/>
    </source>
</evidence>
<proteinExistence type="predicted"/>
<dbReference type="AlphaFoldDB" id="A0AAE0DE17"/>
<sequence>MKSSCVTRLVSLECFVGVRRWVGLPLSDGTRYGNGRAPWFVPLMTGRLPLPLSPGRAVVGCQLFVGTSEPCRSEPASGETNHWHLVGHDSCQQRRICRNRRKAVGYCIQGLWCNERRGHQPPPVQPSSANHQVSVVVGVFVHAEAHRIEGLCAACTA</sequence>
<dbReference type="EMBL" id="VYYT01000001">
    <property type="protein sequence ID" value="KAK2780087.1"/>
    <property type="molecule type" value="Genomic_DNA"/>
</dbReference>
<protein>
    <submittedName>
        <fullName evidence="1">Uncharacterized protein</fullName>
    </submittedName>
</protein>